<accession>A0AAD9ZC73</accession>
<comment type="caution">
    <text evidence="3">The sequence shown here is derived from an EMBL/GenBank/DDBJ whole genome shotgun (WGS) entry which is preliminary data.</text>
</comment>
<proteinExistence type="inferred from homology"/>
<dbReference type="GO" id="GO:0005773">
    <property type="term" value="C:vacuole"/>
    <property type="evidence" value="ECO:0007669"/>
    <property type="project" value="GOC"/>
</dbReference>
<feature type="region of interest" description="Disordered" evidence="2">
    <location>
        <begin position="289"/>
        <end position="320"/>
    </location>
</feature>
<feature type="region of interest" description="Disordered" evidence="2">
    <location>
        <begin position="111"/>
        <end position="138"/>
    </location>
</feature>
<evidence type="ECO:0000313" key="4">
    <source>
        <dbReference type="Proteomes" id="UP001276659"/>
    </source>
</evidence>
<sequence>MPEATEQSPQAPDSTVFSPYLEQPVPDLAATLITQAEEANDENISFLLRTELPDEQDSSHYDDPSDRRRRMRRAVDAMVEPRVYTPAQLQELGDLQEPSYAERISRHEYHGWAPGASDDEEPTRQRHSSSQSSAALLDERLLRSNEHLRDRIRLRRLRDATQLEWRDLVPADPITREAASQDESHFAENGAPTVAESSLRTTALLQAVRRNPTFSARSRNELQRYILDRERGDDRDRGSSARTNEHSNSNISPSQRRQMNREAAVRQEMQQQRDLLAEHQQHRNYLEEQLRQQRHGLVPPGENRRRRYWQTPSPCPASDKRRIDDAIKYLGQLRLCESDQEGQETAEEGGFNPEELCPENRQDFLVNTQIVPPPPESSWLQIGGVLLGTQHGASLSTSLPSYTPLMPPSIYRARTRNPHFGSVSPRPTSPSRQILDDSSLLEEERWPVKVTIHSIDYSTMTLSGTMEAFNVPDKSSPTKVSSITTFLEGEIIDFNTFTLETKSFQAGTRVDGMYWRKLPPFKDLGDGEAMVRNLLSKEWLEKELMQKWILMRWKAPEKCFVTPSDAQTALTISGFYYVSLRREDGHVEGLYYDPHSNPYQHLSLSPQKRTFPAYTFT</sequence>
<dbReference type="PANTHER" id="PTHR14534">
    <property type="entry name" value="VACUOLAR IMPORT AND DEGRADATION PROTEIN 24"/>
    <property type="match status" value="1"/>
</dbReference>
<dbReference type="GO" id="GO:0043161">
    <property type="term" value="P:proteasome-mediated ubiquitin-dependent protein catabolic process"/>
    <property type="evidence" value="ECO:0007669"/>
    <property type="project" value="TreeGrafter"/>
</dbReference>
<dbReference type="GO" id="GO:0045721">
    <property type="term" value="P:negative regulation of gluconeogenesis"/>
    <property type="evidence" value="ECO:0007669"/>
    <property type="project" value="TreeGrafter"/>
</dbReference>
<dbReference type="PANTHER" id="PTHR14534:SF3">
    <property type="entry name" value="GID COMPLEX SUBUNIT 4 HOMOLOG"/>
    <property type="match status" value="1"/>
</dbReference>
<feature type="compositionally biased region" description="Polar residues" evidence="2">
    <location>
        <begin position="246"/>
        <end position="257"/>
    </location>
</feature>
<organism evidence="3 4">
    <name type="scientific">Lepraria neglecta</name>
    <dbReference type="NCBI Taxonomy" id="209136"/>
    <lineage>
        <taxon>Eukaryota</taxon>
        <taxon>Fungi</taxon>
        <taxon>Dikarya</taxon>
        <taxon>Ascomycota</taxon>
        <taxon>Pezizomycotina</taxon>
        <taxon>Lecanoromycetes</taxon>
        <taxon>OSLEUM clade</taxon>
        <taxon>Lecanoromycetidae</taxon>
        <taxon>Lecanorales</taxon>
        <taxon>Lecanorineae</taxon>
        <taxon>Stereocaulaceae</taxon>
        <taxon>Lepraria</taxon>
    </lineage>
</organism>
<gene>
    <name evidence="3" type="ORF">OEA41_001341</name>
</gene>
<dbReference type="Proteomes" id="UP001276659">
    <property type="component" value="Unassembled WGS sequence"/>
</dbReference>
<evidence type="ECO:0000313" key="3">
    <source>
        <dbReference type="EMBL" id="KAK3174097.1"/>
    </source>
</evidence>
<evidence type="ECO:0008006" key="5">
    <source>
        <dbReference type="Google" id="ProtNLM"/>
    </source>
</evidence>
<protein>
    <recommendedName>
        <fullName evidence="5">Vacuolar import and degradation protein-domain-containing protein</fullName>
    </recommendedName>
</protein>
<feature type="region of interest" description="Disordered" evidence="2">
    <location>
        <begin position="225"/>
        <end position="270"/>
    </location>
</feature>
<keyword evidence="4" id="KW-1185">Reference proteome</keyword>
<comment type="similarity">
    <text evidence="1">Belongs to the GID4/VID24 family.</text>
</comment>
<feature type="compositionally biased region" description="Basic and acidic residues" evidence="2">
    <location>
        <begin position="225"/>
        <end position="245"/>
    </location>
</feature>
<dbReference type="AlphaFoldDB" id="A0AAD9ZC73"/>
<feature type="region of interest" description="Disordered" evidence="2">
    <location>
        <begin position="1"/>
        <end position="20"/>
    </location>
</feature>
<dbReference type="EMBL" id="JASNWA010000006">
    <property type="protein sequence ID" value="KAK3174097.1"/>
    <property type="molecule type" value="Genomic_DNA"/>
</dbReference>
<feature type="region of interest" description="Disordered" evidence="2">
    <location>
        <begin position="39"/>
        <end position="70"/>
    </location>
</feature>
<dbReference type="GO" id="GO:0006623">
    <property type="term" value="P:protein targeting to vacuole"/>
    <property type="evidence" value="ECO:0007669"/>
    <property type="project" value="TreeGrafter"/>
</dbReference>
<dbReference type="InterPro" id="IPR018618">
    <property type="entry name" value="GID4/10-like"/>
</dbReference>
<evidence type="ECO:0000256" key="1">
    <source>
        <dbReference type="ARBA" id="ARBA00061469"/>
    </source>
</evidence>
<dbReference type="Pfam" id="PF09783">
    <property type="entry name" value="Vac_ImportDeg"/>
    <property type="match status" value="1"/>
</dbReference>
<feature type="compositionally biased region" description="Basic and acidic residues" evidence="2">
    <location>
        <begin position="57"/>
        <end position="66"/>
    </location>
</feature>
<dbReference type="GO" id="GO:0034657">
    <property type="term" value="C:GID complex"/>
    <property type="evidence" value="ECO:0007669"/>
    <property type="project" value="TreeGrafter"/>
</dbReference>
<reference evidence="3" key="1">
    <citation type="submission" date="2022-11" db="EMBL/GenBank/DDBJ databases">
        <title>Chromosomal genome sequence assembly and mating type (MAT) locus characterization of the leprose asexual lichenized fungus Lepraria neglecta (Nyl.) Erichsen.</title>
        <authorList>
            <person name="Allen J.L."/>
            <person name="Pfeffer B."/>
        </authorList>
    </citation>
    <scope>NUCLEOTIDE SEQUENCE</scope>
    <source>
        <strain evidence="3">Allen 5258</strain>
    </source>
</reference>
<dbReference type="GO" id="GO:0007039">
    <property type="term" value="P:protein catabolic process in the vacuole"/>
    <property type="evidence" value="ECO:0007669"/>
    <property type="project" value="TreeGrafter"/>
</dbReference>
<feature type="region of interest" description="Disordered" evidence="2">
    <location>
        <begin position="177"/>
        <end position="196"/>
    </location>
</feature>
<name>A0AAD9ZC73_9LECA</name>
<feature type="compositionally biased region" description="Polar residues" evidence="2">
    <location>
        <begin position="1"/>
        <end position="17"/>
    </location>
</feature>
<evidence type="ECO:0000256" key="2">
    <source>
        <dbReference type="SAM" id="MobiDB-lite"/>
    </source>
</evidence>